<evidence type="ECO:0000313" key="4">
    <source>
        <dbReference type="Proteomes" id="UP001152797"/>
    </source>
</evidence>
<sequence>MEVSGGFDLKPEAAVALLESVDLGESLATLGVDSVSAAPLADRLSQDVLGGQEEVPLDVLLADGSLSDLCEYLAERQQLLRAAAKLRCAARSGFTFQRCCKEEAEGCWDSSFTFERCCSLTQKRVADLEFRPSTASHYDLTHLHRDNQPRLGPVQDDEALLLYGIVRTVRPRTIVEFGTSHGFSALNWLHAIADDPDARVYSYDILPYPAAQALEADFEAADVENRLVELAFFDAGHLVEPLGCGAGDGWGLGGLRLLPSLTMNAIIAVHDTGLHVRASGESNGPLPLIIVV</sequence>
<dbReference type="AlphaFoldDB" id="A0A9P1FHN4"/>
<proteinExistence type="predicted"/>
<protein>
    <recommendedName>
        <fullName evidence="1">Carrier domain-containing protein</fullName>
    </recommendedName>
</protein>
<dbReference type="Pfam" id="PF00550">
    <property type="entry name" value="PP-binding"/>
    <property type="match status" value="1"/>
</dbReference>
<comment type="caution">
    <text evidence="2">The sequence shown here is derived from an EMBL/GenBank/DDBJ whole genome shotgun (WGS) entry which is preliminary data.</text>
</comment>
<keyword evidence="4" id="KW-1185">Reference proteome</keyword>
<organism evidence="2">
    <name type="scientific">Cladocopium goreaui</name>
    <dbReference type="NCBI Taxonomy" id="2562237"/>
    <lineage>
        <taxon>Eukaryota</taxon>
        <taxon>Sar</taxon>
        <taxon>Alveolata</taxon>
        <taxon>Dinophyceae</taxon>
        <taxon>Suessiales</taxon>
        <taxon>Symbiodiniaceae</taxon>
        <taxon>Cladocopium</taxon>
    </lineage>
</organism>
<evidence type="ECO:0000313" key="2">
    <source>
        <dbReference type="EMBL" id="CAI3975005.1"/>
    </source>
</evidence>
<reference evidence="3" key="2">
    <citation type="submission" date="2024-04" db="EMBL/GenBank/DDBJ databases">
        <authorList>
            <person name="Chen Y."/>
            <person name="Shah S."/>
            <person name="Dougan E. K."/>
            <person name="Thang M."/>
            <person name="Chan C."/>
        </authorList>
    </citation>
    <scope>NUCLEOTIDE SEQUENCE [LARGE SCALE GENOMIC DNA]</scope>
</reference>
<dbReference type="EMBL" id="CAMXCT030000174">
    <property type="protein sequence ID" value="CAL4762317.1"/>
    <property type="molecule type" value="Genomic_DNA"/>
</dbReference>
<dbReference type="Proteomes" id="UP001152797">
    <property type="component" value="Unassembled WGS sequence"/>
</dbReference>
<dbReference type="Gene3D" id="3.40.50.150">
    <property type="entry name" value="Vaccinia Virus protein VP39"/>
    <property type="match status" value="1"/>
</dbReference>
<dbReference type="InterPro" id="IPR029063">
    <property type="entry name" value="SAM-dependent_MTases_sf"/>
</dbReference>
<dbReference type="EMBL" id="CAMXCT020000174">
    <property type="protein sequence ID" value="CAL1128380.1"/>
    <property type="molecule type" value="Genomic_DNA"/>
</dbReference>
<dbReference type="EMBL" id="CAMXCT010000174">
    <property type="protein sequence ID" value="CAI3975005.1"/>
    <property type="molecule type" value="Genomic_DNA"/>
</dbReference>
<reference evidence="2" key="1">
    <citation type="submission" date="2022-10" db="EMBL/GenBank/DDBJ databases">
        <authorList>
            <person name="Chen Y."/>
            <person name="Dougan E. K."/>
            <person name="Chan C."/>
            <person name="Rhodes N."/>
            <person name="Thang M."/>
        </authorList>
    </citation>
    <scope>NUCLEOTIDE SEQUENCE</scope>
</reference>
<accession>A0A9P1FHN4</accession>
<dbReference type="OrthoDB" id="446659at2759"/>
<gene>
    <name evidence="2" type="ORF">C1SCF055_LOCUS3367</name>
</gene>
<evidence type="ECO:0000313" key="3">
    <source>
        <dbReference type="EMBL" id="CAL1128380.1"/>
    </source>
</evidence>
<name>A0A9P1FHN4_9DINO</name>
<evidence type="ECO:0000259" key="1">
    <source>
        <dbReference type="Pfam" id="PF00550"/>
    </source>
</evidence>
<feature type="domain" description="Carrier" evidence="1">
    <location>
        <begin position="19"/>
        <end position="73"/>
    </location>
</feature>
<dbReference type="InterPro" id="IPR009081">
    <property type="entry name" value="PP-bd_ACP"/>
</dbReference>
<dbReference type="SUPFAM" id="SSF53335">
    <property type="entry name" value="S-adenosyl-L-methionine-dependent methyltransferases"/>
    <property type="match status" value="1"/>
</dbReference>